<reference evidence="1" key="2">
    <citation type="journal article" date="2015" name="Data Brief">
        <title>Shoot transcriptome of the giant reed, Arundo donax.</title>
        <authorList>
            <person name="Barrero R.A."/>
            <person name="Guerrero F.D."/>
            <person name="Moolhuijzen P."/>
            <person name="Goolsby J.A."/>
            <person name="Tidwell J."/>
            <person name="Bellgard S.E."/>
            <person name="Bellgard M.I."/>
        </authorList>
    </citation>
    <scope>NUCLEOTIDE SEQUENCE</scope>
    <source>
        <tissue evidence="1">Shoot tissue taken approximately 20 cm above the soil surface</tissue>
    </source>
</reference>
<evidence type="ECO:0000313" key="1">
    <source>
        <dbReference type="EMBL" id="JAD42940.1"/>
    </source>
</evidence>
<sequence length="38" mass="4759">MRRGAHLGRRLRAAVVRRPWGRWWRRWRFWAAGTVIWA</sequence>
<name>A0A0A9A1Q2_ARUDO</name>
<dbReference type="AlphaFoldDB" id="A0A0A9A1Q2"/>
<proteinExistence type="predicted"/>
<protein>
    <submittedName>
        <fullName evidence="1">Uncharacterized protein</fullName>
    </submittedName>
</protein>
<dbReference type="EMBL" id="GBRH01254955">
    <property type="protein sequence ID" value="JAD42940.1"/>
    <property type="molecule type" value="Transcribed_RNA"/>
</dbReference>
<organism evidence="1">
    <name type="scientific">Arundo donax</name>
    <name type="common">Giant reed</name>
    <name type="synonym">Donax arundinaceus</name>
    <dbReference type="NCBI Taxonomy" id="35708"/>
    <lineage>
        <taxon>Eukaryota</taxon>
        <taxon>Viridiplantae</taxon>
        <taxon>Streptophyta</taxon>
        <taxon>Embryophyta</taxon>
        <taxon>Tracheophyta</taxon>
        <taxon>Spermatophyta</taxon>
        <taxon>Magnoliopsida</taxon>
        <taxon>Liliopsida</taxon>
        <taxon>Poales</taxon>
        <taxon>Poaceae</taxon>
        <taxon>PACMAD clade</taxon>
        <taxon>Arundinoideae</taxon>
        <taxon>Arundineae</taxon>
        <taxon>Arundo</taxon>
    </lineage>
</organism>
<accession>A0A0A9A1Q2</accession>
<reference evidence="1" key="1">
    <citation type="submission" date="2014-09" db="EMBL/GenBank/DDBJ databases">
        <authorList>
            <person name="Magalhaes I.L.F."/>
            <person name="Oliveira U."/>
            <person name="Santos F.R."/>
            <person name="Vidigal T.H.D.A."/>
            <person name="Brescovit A.D."/>
            <person name="Santos A.J."/>
        </authorList>
    </citation>
    <scope>NUCLEOTIDE SEQUENCE</scope>
    <source>
        <tissue evidence="1">Shoot tissue taken approximately 20 cm above the soil surface</tissue>
    </source>
</reference>